<dbReference type="PIRSF" id="PIRSF000103">
    <property type="entry name" value="HIBADH"/>
    <property type="match status" value="1"/>
</dbReference>
<comment type="similarity">
    <text evidence="1">Belongs to the HIBADH-related family.</text>
</comment>
<proteinExistence type="inferred from homology"/>
<accession>A0ABT9TN97</accession>
<dbReference type="SUPFAM" id="SSF51735">
    <property type="entry name" value="NAD(P)-binding Rossmann-fold domains"/>
    <property type="match status" value="1"/>
</dbReference>
<organism evidence="6 7">
    <name type="scientific">Paenarthrobacter nicotinovorans</name>
    <name type="common">Arthrobacter nicotinovorans</name>
    <dbReference type="NCBI Taxonomy" id="29320"/>
    <lineage>
        <taxon>Bacteria</taxon>
        <taxon>Bacillati</taxon>
        <taxon>Actinomycetota</taxon>
        <taxon>Actinomycetes</taxon>
        <taxon>Micrococcales</taxon>
        <taxon>Micrococcaceae</taxon>
        <taxon>Paenarthrobacter</taxon>
    </lineage>
</organism>
<dbReference type="PANTHER" id="PTHR43060">
    <property type="entry name" value="3-HYDROXYISOBUTYRATE DEHYDROGENASE-LIKE 1, MITOCHONDRIAL-RELATED"/>
    <property type="match status" value="1"/>
</dbReference>
<evidence type="ECO:0000256" key="1">
    <source>
        <dbReference type="ARBA" id="ARBA00009080"/>
    </source>
</evidence>
<evidence type="ECO:0000259" key="5">
    <source>
        <dbReference type="Pfam" id="PF14833"/>
    </source>
</evidence>
<dbReference type="Gene3D" id="3.40.50.720">
    <property type="entry name" value="NAD(P)-binding Rossmann-like Domain"/>
    <property type="match status" value="1"/>
</dbReference>
<keyword evidence="7" id="KW-1185">Reference proteome</keyword>
<sequence length="299" mass="30940">MATLSFIGVGRMGSGMAARLLEAGHTVQIFDPNTAAVEALVHQGAIATSSPAKAAQGAEAVFTSLPNPAILRDAIEGPDGVLASEISGVTIVDVSTVDPETARSLAATVEAHGGRFVDSPVSGGVAGAAAGTLLLMVGADSQDLENVRPYLEQLAARIVHCGPVGAGQLTKLSHNMLVAINTVAAGEVLAAAVKAGGNLETLTEVYTAGLAGSKMLDHFGKTLFTEERPPLFALDLMHKDISLCLKEFGQFPMPVSQLVMQTYNAARAKGLGGQDSTGVNEIYEELFGLQLRMNTKESN</sequence>
<evidence type="ECO:0000256" key="3">
    <source>
        <dbReference type="ARBA" id="ARBA00023027"/>
    </source>
</evidence>
<dbReference type="Pfam" id="PF14833">
    <property type="entry name" value="NAD_binding_11"/>
    <property type="match status" value="1"/>
</dbReference>
<dbReference type="SUPFAM" id="SSF48179">
    <property type="entry name" value="6-phosphogluconate dehydrogenase C-terminal domain-like"/>
    <property type="match status" value="1"/>
</dbReference>
<dbReference type="EMBL" id="JAUSSW010000007">
    <property type="protein sequence ID" value="MDQ0103148.1"/>
    <property type="molecule type" value="Genomic_DNA"/>
</dbReference>
<keyword evidence="2" id="KW-0560">Oxidoreductase</keyword>
<evidence type="ECO:0000256" key="2">
    <source>
        <dbReference type="ARBA" id="ARBA00023002"/>
    </source>
</evidence>
<reference evidence="6 7" key="1">
    <citation type="submission" date="2023-07" db="EMBL/GenBank/DDBJ databases">
        <title>Sorghum-associated microbial communities from plants grown in Nebraska, USA.</title>
        <authorList>
            <person name="Schachtman D."/>
        </authorList>
    </citation>
    <scope>NUCLEOTIDE SEQUENCE [LARGE SCALE GENOMIC DNA]</scope>
    <source>
        <strain evidence="6 7">CC523</strain>
    </source>
</reference>
<feature type="domain" description="6-phosphogluconate dehydrogenase NADP-binding" evidence="4">
    <location>
        <begin position="4"/>
        <end position="162"/>
    </location>
</feature>
<dbReference type="Pfam" id="PF03446">
    <property type="entry name" value="NAD_binding_2"/>
    <property type="match status" value="1"/>
</dbReference>
<dbReference type="RefSeq" id="WP_064723098.1">
    <property type="nucleotide sequence ID" value="NZ_BDDW01000011.1"/>
</dbReference>
<evidence type="ECO:0000313" key="7">
    <source>
        <dbReference type="Proteomes" id="UP001244563"/>
    </source>
</evidence>
<dbReference type="PANTHER" id="PTHR43060:SF15">
    <property type="entry name" value="3-HYDROXYISOBUTYRATE DEHYDROGENASE-LIKE 1, MITOCHONDRIAL-RELATED"/>
    <property type="match status" value="1"/>
</dbReference>
<feature type="domain" description="3-hydroxyisobutyrate dehydrogenase-like NAD-binding" evidence="5">
    <location>
        <begin position="165"/>
        <end position="279"/>
    </location>
</feature>
<evidence type="ECO:0000313" key="6">
    <source>
        <dbReference type="EMBL" id="MDQ0103148.1"/>
    </source>
</evidence>
<keyword evidence="3" id="KW-0520">NAD</keyword>
<comment type="caution">
    <text evidence="6">The sequence shown here is derived from an EMBL/GenBank/DDBJ whole genome shotgun (WGS) entry which is preliminary data.</text>
</comment>
<protein>
    <submittedName>
        <fullName evidence="6">3-hydroxyisobutyrate dehydrogenase-like beta-hydroxyacid dehydrogenase</fullName>
    </submittedName>
</protein>
<dbReference type="Gene3D" id="1.10.1040.10">
    <property type="entry name" value="N-(1-d-carboxylethyl)-l-norvaline Dehydrogenase, domain 2"/>
    <property type="match status" value="1"/>
</dbReference>
<gene>
    <name evidence="6" type="ORF">J2T10_002805</name>
</gene>
<dbReference type="InterPro" id="IPR006115">
    <property type="entry name" value="6PGDH_NADP-bd"/>
</dbReference>
<dbReference type="Proteomes" id="UP001244563">
    <property type="component" value="Unassembled WGS sequence"/>
</dbReference>
<dbReference type="InterPro" id="IPR036291">
    <property type="entry name" value="NAD(P)-bd_dom_sf"/>
</dbReference>
<dbReference type="InterPro" id="IPR008927">
    <property type="entry name" value="6-PGluconate_DH-like_C_sf"/>
</dbReference>
<dbReference type="InterPro" id="IPR029154">
    <property type="entry name" value="HIBADH-like_NADP-bd"/>
</dbReference>
<dbReference type="InterPro" id="IPR015815">
    <property type="entry name" value="HIBADH-related"/>
</dbReference>
<name>A0ABT9TN97_PAENI</name>
<dbReference type="InterPro" id="IPR013328">
    <property type="entry name" value="6PGD_dom2"/>
</dbReference>
<evidence type="ECO:0000259" key="4">
    <source>
        <dbReference type="Pfam" id="PF03446"/>
    </source>
</evidence>